<evidence type="ECO:0000313" key="1">
    <source>
        <dbReference type="EMBL" id="QPK09806.1"/>
    </source>
</evidence>
<sequence length="248" mass="28762">MIDEAAQLEAYLPLSYRTPKERDYIRFLWEAFDSNVEHGKYQFAFLAYHMLVMSFVYFNIWQIRLIRPGPFETAMVGFNKDVEKDLMNATSPFVFSAVNERSVLRFLKLIQCDNAKIGTYAKLVDERNDTAHANGNIFFNSEDELARKVRDVLRTVEEIQRHSAPAIGEGYKAFLLTSQDPEEREYTDDAQQIEEVLVKEFYMSASDIAFCRDYDIRRLTDEPGFAAIQTLQQKLGELYPSEEEVEAA</sequence>
<reference evidence="1 2" key="1">
    <citation type="submission" date="2020-11" db="EMBL/GenBank/DDBJ databases">
        <title>Indigenous Rhizobia Nodulating Common beans in Western Kenya.</title>
        <authorList>
            <person name="Wekesa C.S."/>
            <person name="Oelmueller R."/>
            <person name="Furch A.C."/>
        </authorList>
    </citation>
    <scope>NUCLEOTIDE SEQUENCE [LARGE SCALE GENOMIC DNA]</scope>
    <source>
        <strain evidence="2">BS3</strain>
    </source>
</reference>
<dbReference type="RefSeq" id="WP_167860853.1">
    <property type="nucleotide sequence ID" value="NZ_CP064931.1"/>
</dbReference>
<gene>
    <name evidence="1" type="ORF">HER27_004335</name>
</gene>
<dbReference type="EMBL" id="CP064931">
    <property type="protein sequence ID" value="QPK09806.1"/>
    <property type="molecule type" value="Genomic_DNA"/>
</dbReference>
<accession>A0A7X6J2J7</accession>
<evidence type="ECO:0000313" key="2">
    <source>
        <dbReference type="Proteomes" id="UP000540266"/>
    </source>
</evidence>
<dbReference type="AlphaFoldDB" id="A0A7X6J2J7"/>
<protein>
    <submittedName>
        <fullName evidence="1">Uncharacterized protein</fullName>
    </submittedName>
</protein>
<dbReference type="Proteomes" id="UP000540266">
    <property type="component" value="Chromosome"/>
</dbReference>
<proteinExistence type="predicted"/>
<organism evidence="1 2">
    <name type="scientific">Rhizobium phaseoli</name>
    <dbReference type="NCBI Taxonomy" id="396"/>
    <lineage>
        <taxon>Bacteria</taxon>
        <taxon>Pseudomonadati</taxon>
        <taxon>Pseudomonadota</taxon>
        <taxon>Alphaproteobacteria</taxon>
        <taxon>Hyphomicrobiales</taxon>
        <taxon>Rhizobiaceae</taxon>
        <taxon>Rhizobium/Agrobacterium group</taxon>
        <taxon>Rhizobium</taxon>
    </lineage>
</organism>
<name>A0A7X6J2J7_9HYPH</name>